<sequence>MPAMGSVSRGVAAAGSDAVTSYKFGFPPGFPPGRGLRAAQAPLAPILPSVRAAAGTATAATRQCPAFTAASANHRPAPPGPARRHRPRSGRRKTWPLGGHQRPSWGRTPCPACAPARSSGPGAADPGAGVALGAQDAPPPPARMRRCPFKTSLLPGRGALRRPRRGGQRHPGYRAGDDDGPSGSSQPLRDARLAAAGRWAVGAAGEGGAGFSATYAPGPGEPRRRPPPPRGRRSLDARAGTRVTDASPSGPRFARPRRARPTSCACTGGRGAEKSANQRRPTWDRPWSPRGGRCGRQNFVGGAVPGRWRAIGECGPAGEPDTEPTGSDSAAPRK</sequence>
<evidence type="ECO:0000313" key="2">
    <source>
        <dbReference type="Proteomes" id="UP001162501"/>
    </source>
</evidence>
<dbReference type="EMBL" id="OX596095">
    <property type="protein sequence ID" value="CAI9692864.1"/>
    <property type="molecule type" value="Genomic_DNA"/>
</dbReference>
<name>A0ACB0DX95_RANTA</name>
<dbReference type="Proteomes" id="UP001162501">
    <property type="component" value="Chromosome 11"/>
</dbReference>
<proteinExistence type="predicted"/>
<organism evidence="1 2">
    <name type="scientific">Rangifer tarandus platyrhynchus</name>
    <name type="common">Svalbard reindeer</name>
    <dbReference type="NCBI Taxonomy" id="3082113"/>
    <lineage>
        <taxon>Eukaryota</taxon>
        <taxon>Metazoa</taxon>
        <taxon>Chordata</taxon>
        <taxon>Craniata</taxon>
        <taxon>Vertebrata</taxon>
        <taxon>Euteleostomi</taxon>
        <taxon>Mammalia</taxon>
        <taxon>Eutheria</taxon>
        <taxon>Laurasiatheria</taxon>
        <taxon>Artiodactyla</taxon>
        <taxon>Ruminantia</taxon>
        <taxon>Pecora</taxon>
        <taxon>Cervidae</taxon>
        <taxon>Odocoileinae</taxon>
        <taxon>Rangifer</taxon>
    </lineage>
</organism>
<protein>
    <submittedName>
        <fullName evidence="1">Uncharacterized protein</fullName>
    </submittedName>
</protein>
<reference evidence="1" key="1">
    <citation type="submission" date="2023-05" db="EMBL/GenBank/DDBJ databases">
        <authorList>
            <consortium name="ELIXIR-Norway"/>
        </authorList>
    </citation>
    <scope>NUCLEOTIDE SEQUENCE</scope>
</reference>
<evidence type="ECO:0000313" key="1">
    <source>
        <dbReference type="EMBL" id="CAI9692864.1"/>
    </source>
</evidence>
<gene>
    <name evidence="1" type="ORF">MRATA1EN3_LOCUS4077</name>
</gene>
<accession>A0ACB0DX95</accession>